<evidence type="ECO:0000259" key="13">
    <source>
        <dbReference type="PROSITE" id="PS50879"/>
    </source>
</evidence>
<dbReference type="GO" id="GO:0003676">
    <property type="term" value="F:nucleic acid binding"/>
    <property type="evidence" value="ECO:0007669"/>
    <property type="project" value="UniProtKB-UniRule"/>
</dbReference>
<evidence type="ECO:0000256" key="11">
    <source>
        <dbReference type="ARBA" id="ARBA00022842"/>
    </source>
</evidence>
<keyword evidence="9 12" id="KW-0255">Endonuclease</keyword>
<comment type="function">
    <text evidence="3 12">Endonuclease that specifically degrades the RNA of RNA-DNA hybrids.</text>
</comment>
<evidence type="ECO:0000256" key="4">
    <source>
        <dbReference type="ARBA" id="ARBA00005300"/>
    </source>
</evidence>
<dbReference type="EMBL" id="JANBVO010000024">
    <property type="protein sequence ID" value="KAJ9141942.1"/>
    <property type="molecule type" value="Genomic_DNA"/>
</dbReference>
<keyword evidence="8 12" id="KW-0479">Metal-binding</keyword>
<dbReference type="Pfam" id="PF01693">
    <property type="entry name" value="Cauli_VI"/>
    <property type="match status" value="2"/>
</dbReference>
<dbReference type="GO" id="GO:0000287">
    <property type="term" value="F:magnesium ion binding"/>
    <property type="evidence" value="ECO:0007669"/>
    <property type="project" value="UniProtKB-UniRule"/>
</dbReference>
<dbReference type="Gene3D" id="3.40.970.10">
    <property type="entry name" value="Ribonuclease H1, N-terminal domain"/>
    <property type="match status" value="2"/>
</dbReference>
<comment type="cofactor">
    <cofactor evidence="2 12">
        <name>Mg(2+)</name>
        <dbReference type="ChEBI" id="CHEBI:18420"/>
    </cofactor>
</comment>
<dbReference type="Proteomes" id="UP001174694">
    <property type="component" value="Unassembled WGS sequence"/>
</dbReference>
<dbReference type="SUPFAM" id="SSF55658">
    <property type="entry name" value="L9 N-domain-like"/>
    <property type="match status" value="2"/>
</dbReference>
<sequence length="318" mass="34746">MDATAQKFYAVRAGFKPGIYLTWPECQAQTSGFRGATYKSFPTRQEAELFVAGKDPNPGVKKADKFYAVAVGSKPGIYTDWAEAQLAYMGVKGPKYRKFETRAEAENYMRTFAKYGQAKFVVEGLEDEEQQEEEYGDEAPYFEVEEPAKKKTKTAPLTPAPTTSLDGGIINVYTDGSSLSNGRAGAAAGVGVYFGKGDPRNVSERLQGEPQTNQRAELTAILRALQAVGPASDLRIVSDSKYAISCVTEWYANWERNGWATRDGPVKNQDLVKAVRAAIGERDRRGARTLFQWVKGHAATAGNVAADQLAVLGAKKRS</sequence>
<evidence type="ECO:0000313" key="15">
    <source>
        <dbReference type="Proteomes" id="UP001174694"/>
    </source>
</evidence>
<evidence type="ECO:0000256" key="10">
    <source>
        <dbReference type="ARBA" id="ARBA00022801"/>
    </source>
</evidence>
<dbReference type="InterPro" id="IPR009027">
    <property type="entry name" value="Ribosomal_bL9/RNase_H1_N"/>
</dbReference>
<dbReference type="PROSITE" id="PS50879">
    <property type="entry name" value="RNASE_H_1"/>
    <property type="match status" value="1"/>
</dbReference>
<dbReference type="InterPro" id="IPR037056">
    <property type="entry name" value="RNase_H1_N_sf"/>
</dbReference>
<dbReference type="Pfam" id="PF00075">
    <property type="entry name" value="RNase_H"/>
    <property type="match status" value="1"/>
</dbReference>
<evidence type="ECO:0000256" key="2">
    <source>
        <dbReference type="ARBA" id="ARBA00001946"/>
    </source>
</evidence>
<dbReference type="GO" id="GO:0043137">
    <property type="term" value="P:DNA replication, removal of RNA primer"/>
    <property type="evidence" value="ECO:0007669"/>
    <property type="project" value="TreeGrafter"/>
</dbReference>
<evidence type="ECO:0000256" key="7">
    <source>
        <dbReference type="ARBA" id="ARBA00022722"/>
    </source>
</evidence>
<keyword evidence="11 12" id="KW-0460">Magnesium</keyword>
<proteinExistence type="inferred from homology"/>
<protein>
    <recommendedName>
        <fullName evidence="6 12">Ribonuclease H</fullName>
        <shortName evidence="12">RNase H</shortName>
        <ecNumber evidence="5 12">3.1.26.4</ecNumber>
    </recommendedName>
</protein>
<accession>A0AA38VMI2</accession>
<evidence type="ECO:0000256" key="6">
    <source>
        <dbReference type="ARBA" id="ARBA00017721"/>
    </source>
</evidence>
<dbReference type="GO" id="GO:0004523">
    <property type="term" value="F:RNA-DNA hybrid ribonuclease activity"/>
    <property type="evidence" value="ECO:0007669"/>
    <property type="project" value="UniProtKB-UniRule"/>
</dbReference>
<comment type="catalytic activity">
    <reaction evidence="1 12">
        <text>Endonucleolytic cleavage to 5'-phosphomonoester.</text>
        <dbReference type="EC" id="3.1.26.4"/>
    </reaction>
</comment>
<comment type="caution">
    <text evidence="14">The sequence shown here is derived from an EMBL/GenBank/DDBJ whole genome shotgun (WGS) entry which is preliminary data.</text>
</comment>
<comment type="similarity">
    <text evidence="4 12">Belongs to the RNase H family.</text>
</comment>
<dbReference type="InterPro" id="IPR002156">
    <property type="entry name" value="RNaseH_domain"/>
</dbReference>
<keyword evidence="15" id="KW-1185">Reference proteome</keyword>
<dbReference type="CDD" id="cd09280">
    <property type="entry name" value="RNase_HI_eukaryote_like"/>
    <property type="match status" value="1"/>
</dbReference>
<feature type="domain" description="RNase H type-1" evidence="13">
    <location>
        <begin position="166"/>
        <end position="315"/>
    </location>
</feature>
<dbReference type="PIRSF" id="PIRSF036852">
    <property type="entry name" value="Ribonuclease_H1_euk"/>
    <property type="match status" value="1"/>
</dbReference>
<dbReference type="PANTHER" id="PTHR10642:SF26">
    <property type="entry name" value="RIBONUCLEASE H1"/>
    <property type="match status" value="1"/>
</dbReference>
<reference evidence="14" key="1">
    <citation type="submission" date="2022-07" db="EMBL/GenBank/DDBJ databases">
        <title>Fungi with potential for degradation of polypropylene.</title>
        <authorList>
            <person name="Gostincar C."/>
        </authorList>
    </citation>
    <scope>NUCLEOTIDE SEQUENCE</scope>
    <source>
        <strain evidence="14">EXF-13308</strain>
    </source>
</reference>
<evidence type="ECO:0000256" key="3">
    <source>
        <dbReference type="ARBA" id="ARBA00004065"/>
    </source>
</evidence>
<keyword evidence="7 12" id="KW-0540">Nuclease</keyword>
<dbReference type="InterPro" id="IPR011320">
    <property type="entry name" value="RNase_H1_N"/>
</dbReference>
<evidence type="ECO:0000256" key="5">
    <source>
        <dbReference type="ARBA" id="ARBA00012180"/>
    </source>
</evidence>
<evidence type="ECO:0000256" key="1">
    <source>
        <dbReference type="ARBA" id="ARBA00000077"/>
    </source>
</evidence>
<dbReference type="FunFam" id="3.40.970.10:FF:000002">
    <property type="entry name" value="Ribonuclease H"/>
    <property type="match status" value="1"/>
</dbReference>
<evidence type="ECO:0000256" key="12">
    <source>
        <dbReference type="PIRNR" id="PIRNR036852"/>
    </source>
</evidence>
<name>A0AA38VMI2_9PEZI</name>
<evidence type="ECO:0000256" key="9">
    <source>
        <dbReference type="ARBA" id="ARBA00022759"/>
    </source>
</evidence>
<dbReference type="EC" id="3.1.26.4" evidence="5 12"/>
<dbReference type="Gene3D" id="3.30.420.10">
    <property type="entry name" value="Ribonuclease H-like superfamily/Ribonuclease H"/>
    <property type="match status" value="1"/>
</dbReference>
<dbReference type="InterPro" id="IPR012337">
    <property type="entry name" value="RNaseH-like_sf"/>
</dbReference>
<evidence type="ECO:0000313" key="14">
    <source>
        <dbReference type="EMBL" id="KAJ9141942.1"/>
    </source>
</evidence>
<keyword evidence="10 12" id="KW-0378">Hydrolase</keyword>
<dbReference type="PANTHER" id="PTHR10642">
    <property type="entry name" value="RIBONUCLEASE H1"/>
    <property type="match status" value="1"/>
</dbReference>
<dbReference type="AlphaFoldDB" id="A0AA38VMI2"/>
<dbReference type="InterPro" id="IPR050092">
    <property type="entry name" value="RNase_H"/>
</dbReference>
<evidence type="ECO:0000256" key="8">
    <source>
        <dbReference type="ARBA" id="ARBA00022723"/>
    </source>
</evidence>
<dbReference type="SUPFAM" id="SSF53098">
    <property type="entry name" value="Ribonuclease H-like"/>
    <property type="match status" value="1"/>
</dbReference>
<dbReference type="InterPro" id="IPR036397">
    <property type="entry name" value="RNaseH_sf"/>
</dbReference>
<organism evidence="14 15">
    <name type="scientific">Pleurostoma richardsiae</name>
    <dbReference type="NCBI Taxonomy" id="41990"/>
    <lineage>
        <taxon>Eukaryota</taxon>
        <taxon>Fungi</taxon>
        <taxon>Dikarya</taxon>
        <taxon>Ascomycota</taxon>
        <taxon>Pezizomycotina</taxon>
        <taxon>Sordariomycetes</taxon>
        <taxon>Sordariomycetidae</taxon>
        <taxon>Calosphaeriales</taxon>
        <taxon>Pleurostomataceae</taxon>
        <taxon>Pleurostoma</taxon>
    </lineage>
</organism>
<dbReference type="InterPro" id="IPR017067">
    <property type="entry name" value="RNase_H1_euk"/>
</dbReference>
<gene>
    <name evidence="14" type="ORF">NKR23_g7599</name>
</gene>